<reference evidence="2" key="2">
    <citation type="journal article" date="2023" name="Plants (Basel)">
        <title>Annotation of the Turnera subulata (Passifloraceae) Draft Genome Reveals the S-Locus Evolved after the Divergence of Turneroideae from Passifloroideae in a Stepwise Manner.</title>
        <authorList>
            <person name="Henning P.M."/>
            <person name="Roalson E.H."/>
            <person name="Mir W."/>
            <person name="McCubbin A.G."/>
            <person name="Shore J.S."/>
        </authorList>
    </citation>
    <scope>NUCLEOTIDE SEQUENCE</scope>
    <source>
        <strain evidence="2">F60SS</strain>
    </source>
</reference>
<dbReference type="InterPro" id="IPR046345">
    <property type="entry name" value="TraB_PrgY-like"/>
</dbReference>
<evidence type="ECO:0000313" key="3">
    <source>
        <dbReference type="Proteomes" id="UP001141552"/>
    </source>
</evidence>
<gene>
    <name evidence="2" type="ORF">Tsubulata_044586</name>
</gene>
<dbReference type="Proteomes" id="UP001141552">
    <property type="component" value="Unassembled WGS sequence"/>
</dbReference>
<dbReference type="EMBL" id="JAKUCV010001410">
    <property type="protein sequence ID" value="KAJ4846522.1"/>
    <property type="molecule type" value="Genomic_DNA"/>
</dbReference>
<feature type="region of interest" description="Disordered" evidence="1">
    <location>
        <begin position="68"/>
        <end position="90"/>
    </location>
</feature>
<name>A0A9Q0GB11_9ROSI</name>
<dbReference type="PANTHER" id="PTHR21530">
    <property type="entry name" value="PHEROMONE SHUTDOWN PROTEIN"/>
    <property type="match status" value="1"/>
</dbReference>
<dbReference type="OrthoDB" id="48306at2759"/>
<feature type="compositionally biased region" description="Acidic residues" evidence="1">
    <location>
        <begin position="76"/>
        <end position="86"/>
    </location>
</feature>
<accession>A0A9Q0GB11</accession>
<comment type="caution">
    <text evidence="2">The sequence shown here is derived from an EMBL/GenBank/DDBJ whole genome shotgun (WGS) entry which is preliminary data.</text>
</comment>
<sequence length="296" mass="33066">MDFMGSFMRLVKQHLNPPLGSVVHFPTVAAAEVSLLYPSKTTTTTLYRPHFPFTPPLPFPRITTFTSGGAAANTDTDTDTDTDANPDQEPKTKTISVMVLRCDSSAEGGTCHVYLLGSKHGSRQSCLEVEAVMGCVKPEAVFLELCSEREGLLTMEESEFMVASEEAKKYGSKVVLGDRPLLITERRTISKMPLLHLIKYALNRIFNFVPISRENAIKVMNERDDDTMTLVIQELSKEFPSLVETVVHERDQLVFFFFLSSSYFGHCLSAETECHMLAFVAHQIIVFHLWASTCGL</sequence>
<keyword evidence="3" id="KW-1185">Reference proteome</keyword>
<evidence type="ECO:0000256" key="1">
    <source>
        <dbReference type="SAM" id="MobiDB-lite"/>
    </source>
</evidence>
<dbReference type="AlphaFoldDB" id="A0A9Q0GB11"/>
<dbReference type="PANTHER" id="PTHR21530:SF7">
    <property type="entry name" value="TRAB DOMAIN-CONTAINING PROTEIN"/>
    <property type="match status" value="1"/>
</dbReference>
<protein>
    <submittedName>
        <fullName evidence="2">Uncharacterized protein</fullName>
    </submittedName>
</protein>
<reference evidence="2" key="1">
    <citation type="submission" date="2022-02" db="EMBL/GenBank/DDBJ databases">
        <authorList>
            <person name="Henning P.M."/>
            <person name="McCubbin A.G."/>
            <person name="Shore J.S."/>
        </authorList>
    </citation>
    <scope>NUCLEOTIDE SEQUENCE</scope>
    <source>
        <strain evidence="2">F60SS</strain>
        <tissue evidence="2">Leaves</tissue>
    </source>
</reference>
<organism evidence="2 3">
    <name type="scientific">Turnera subulata</name>
    <dbReference type="NCBI Taxonomy" id="218843"/>
    <lineage>
        <taxon>Eukaryota</taxon>
        <taxon>Viridiplantae</taxon>
        <taxon>Streptophyta</taxon>
        <taxon>Embryophyta</taxon>
        <taxon>Tracheophyta</taxon>
        <taxon>Spermatophyta</taxon>
        <taxon>Magnoliopsida</taxon>
        <taxon>eudicotyledons</taxon>
        <taxon>Gunneridae</taxon>
        <taxon>Pentapetalae</taxon>
        <taxon>rosids</taxon>
        <taxon>fabids</taxon>
        <taxon>Malpighiales</taxon>
        <taxon>Passifloraceae</taxon>
        <taxon>Turnera</taxon>
    </lineage>
</organism>
<dbReference type="GO" id="GO:0005741">
    <property type="term" value="C:mitochondrial outer membrane"/>
    <property type="evidence" value="ECO:0007669"/>
    <property type="project" value="TreeGrafter"/>
</dbReference>
<dbReference type="CDD" id="cd14726">
    <property type="entry name" value="TraB_PrgY-like"/>
    <property type="match status" value="1"/>
</dbReference>
<evidence type="ECO:0000313" key="2">
    <source>
        <dbReference type="EMBL" id="KAJ4846522.1"/>
    </source>
</evidence>
<proteinExistence type="predicted"/>